<comment type="caution">
    <text evidence="1">The sequence shown here is derived from an EMBL/GenBank/DDBJ whole genome shotgun (WGS) entry which is preliminary data.</text>
</comment>
<protein>
    <submittedName>
        <fullName evidence="1">Uncharacterized protein</fullName>
    </submittedName>
</protein>
<evidence type="ECO:0000313" key="1">
    <source>
        <dbReference type="EMBL" id="KAJ6056852.1"/>
    </source>
</evidence>
<keyword evidence="2" id="KW-1185">Reference proteome</keyword>
<dbReference type="AlphaFoldDB" id="A0AAD6IMW4"/>
<reference evidence="1" key="1">
    <citation type="journal article" date="2023" name="IMA Fungus">
        <title>Comparative genomic study of the Penicillium genus elucidates a diverse pangenome and 15 lateral gene transfer events.</title>
        <authorList>
            <person name="Petersen C."/>
            <person name="Sorensen T."/>
            <person name="Nielsen M.R."/>
            <person name="Sondergaard T.E."/>
            <person name="Sorensen J.L."/>
            <person name="Fitzpatrick D.A."/>
            <person name="Frisvad J.C."/>
            <person name="Nielsen K.L."/>
        </authorList>
    </citation>
    <scope>NUCLEOTIDE SEQUENCE</scope>
    <source>
        <strain evidence="1">IBT 15450</strain>
    </source>
</reference>
<reference evidence="1" key="2">
    <citation type="submission" date="2023-01" db="EMBL/GenBank/DDBJ databases">
        <authorList>
            <person name="Petersen C."/>
        </authorList>
    </citation>
    <scope>NUCLEOTIDE SEQUENCE</scope>
    <source>
        <strain evidence="1">IBT 15450</strain>
    </source>
</reference>
<evidence type="ECO:0000313" key="2">
    <source>
        <dbReference type="Proteomes" id="UP001219568"/>
    </source>
</evidence>
<sequence length="133" mass="15481">MKDSNICTSAAERVILQATLLSHGYTVFIKATTTGKEHHIRAEVDTYSRLRSLQGYQIPVYVRNCEPRVTCWYRGLVMAHVMILSWSGVRIQQIINEENSSFFYGKREKVLETLRLHGVVPGDKHWRNMLWNE</sequence>
<accession>A0AAD6IMW4</accession>
<organism evidence="1 2">
    <name type="scientific">Penicillium canescens</name>
    <dbReference type="NCBI Taxonomy" id="5083"/>
    <lineage>
        <taxon>Eukaryota</taxon>
        <taxon>Fungi</taxon>
        <taxon>Dikarya</taxon>
        <taxon>Ascomycota</taxon>
        <taxon>Pezizomycotina</taxon>
        <taxon>Eurotiomycetes</taxon>
        <taxon>Eurotiomycetidae</taxon>
        <taxon>Eurotiales</taxon>
        <taxon>Aspergillaceae</taxon>
        <taxon>Penicillium</taxon>
    </lineage>
</organism>
<dbReference type="EMBL" id="JAQJZL010000001">
    <property type="protein sequence ID" value="KAJ6056852.1"/>
    <property type="molecule type" value="Genomic_DNA"/>
</dbReference>
<gene>
    <name evidence="1" type="ORF">N7460_000126</name>
</gene>
<dbReference type="Proteomes" id="UP001219568">
    <property type="component" value="Unassembled WGS sequence"/>
</dbReference>
<proteinExistence type="predicted"/>
<name>A0AAD6IMW4_PENCN</name>